<dbReference type="AlphaFoldDB" id="A0A0F7SID4"/>
<feature type="domain" description="ParB-like N-terminal" evidence="10">
    <location>
        <begin position="52"/>
        <end position="132"/>
    </location>
</feature>
<comment type="catalytic activity">
    <reaction evidence="8">
        <text>S-hydroxy-S-oxy-L-cysteinyl-[peroxiredoxin] + [protein]-dithiol + ATP = S-hydroxy-L-cysteinyl-[peroxiredoxin] + [protein]-disulfide + ADP + phosphate</text>
        <dbReference type="Rhea" id="RHEA:17545"/>
        <dbReference type="Rhea" id="RHEA-COMP:10593"/>
        <dbReference type="Rhea" id="RHEA-COMP:10594"/>
        <dbReference type="Rhea" id="RHEA-COMP:13681"/>
        <dbReference type="Rhea" id="RHEA-COMP:17976"/>
        <dbReference type="ChEBI" id="CHEBI:29950"/>
        <dbReference type="ChEBI" id="CHEBI:30616"/>
        <dbReference type="ChEBI" id="CHEBI:43474"/>
        <dbReference type="ChEBI" id="CHEBI:50058"/>
        <dbReference type="ChEBI" id="CHEBI:61973"/>
        <dbReference type="ChEBI" id="CHEBI:61974"/>
        <dbReference type="ChEBI" id="CHEBI:456216"/>
        <dbReference type="EC" id="1.8.98.2"/>
    </reaction>
</comment>
<keyword evidence="5" id="KW-0049">Antioxidant</keyword>
<dbReference type="GO" id="GO:0032542">
    <property type="term" value="F:sulfiredoxin activity"/>
    <property type="evidence" value="ECO:0007669"/>
    <property type="project" value="InterPro"/>
</dbReference>
<dbReference type="PANTHER" id="PTHR21348:SF2">
    <property type="entry name" value="SULFIREDOXIN-1"/>
    <property type="match status" value="1"/>
</dbReference>
<dbReference type="InterPro" id="IPR036086">
    <property type="entry name" value="ParB/Sulfiredoxin_sf"/>
</dbReference>
<evidence type="ECO:0000256" key="9">
    <source>
        <dbReference type="SAM" id="MobiDB-lite"/>
    </source>
</evidence>
<dbReference type="InterPro" id="IPR003115">
    <property type="entry name" value="ParB_N"/>
</dbReference>
<protein>
    <recommendedName>
        <fullName evidence="2">sulfiredoxin</fullName>
        <ecNumber evidence="2">1.8.98.2</ecNumber>
    </recommendedName>
</protein>
<feature type="region of interest" description="Disordered" evidence="9">
    <location>
        <begin position="1"/>
        <end position="40"/>
    </location>
</feature>
<evidence type="ECO:0000259" key="10">
    <source>
        <dbReference type="Pfam" id="PF02195"/>
    </source>
</evidence>
<dbReference type="GO" id="GO:0034599">
    <property type="term" value="P:cellular response to oxidative stress"/>
    <property type="evidence" value="ECO:0007669"/>
    <property type="project" value="TreeGrafter"/>
</dbReference>
<dbReference type="InterPro" id="IPR016692">
    <property type="entry name" value="Sulfiredoxin"/>
</dbReference>
<dbReference type="EMBL" id="LN483167">
    <property type="protein sequence ID" value="CDZ96727.1"/>
    <property type="molecule type" value="Genomic_DNA"/>
</dbReference>
<dbReference type="EC" id="1.8.98.2" evidence="2"/>
<dbReference type="CDD" id="cd16395">
    <property type="entry name" value="Srx"/>
    <property type="match status" value="1"/>
</dbReference>
<reference evidence="11" key="1">
    <citation type="submission" date="2014-08" db="EMBL/GenBank/DDBJ databases">
        <authorList>
            <person name="Sharma Rahul"/>
            <person name="Thines Marco"/>
        </authorList>
    </citation>
    <scope>NUCLEOTIDE SEQUENCE</scope>
</reference>
<dbReference type="PANTHER" id="PTHR21348">
    <property type="match status" value="1"/>
</dbReference>
<sequence length="147" mass="16680">MIPSSLPQEKVFEQNQDQNPAENKEESAEKDASKPSKYAGTGFSVFGQGITKIHDVPMNIIRRPIPSELDEEKVNVFMKEVARGDEFTPIEVLRVRDPLDSSKSYYYSVGGCHRFEAHKRLEKETIRGKIIEVPAGVMRPYLVNPPF</sequence>
<organism evidence="11">
    <name type="scientific">Phaffia rhodozyma</name>
    <name type="common">Yeast</name>
    <name type="synonym">Xanthophyllomyces dendrorhous</name>
    <dbReference type="NCBI Taxonomy" id="264483"/>
    <lineage>
        <taxon>Eukaryota</taxon>
        <taxon>Fungi</taxon>
        <taxon>Dikarya</taxon>
        <taxon>Basidiomycota</taxon>
        <taxon>Agaricomycotina</taxon>
        <taxon>Tremellomycetes</taxon>
        <taxon>Cystofilobasidiales</taxon>
        <taxon>Mrakiaceae</taxon>
        <taxon>Phaffia</taxon>
    </lineage>
</organism>
<keyword evidence="4" id="KW-0067">ATP-binding</keyword>
<keyword evidence="3" id="KW-0547">Nucleotide-binding</keyword>
<keyword evidence="6" id="KW-0560">Oxidoreductase</keyword>
<dbReference type="GO" id="GO:0005737">
    <property type="term" value="C:cytoplasm"/>
    <property type="evidence" value="ECO:0007669"/>
    <property type="project" value="TreeGrafter"/>
</dbReference>
<feature type="compositionally biased region" description="Basic and acidic residues" evidence="9">
    <location>
        <begin position="22"/>
        <end position="34"/>
    </location>
</feature>
<name>A0A0F7SID4_PHARH</name>
<evidence type="ECO:0000256" key="5">
    <source>
        <dbReference type="ARBA" id="ARBA00022862"/>
    </source>
</evidence>
<comment type="similarity">
    <text evidence="1">Belongs to the sulfiredoxin family.</text>
</comment>
<proteinExistence type="inferred from homology"/>
<dbReference type="SUPFAM" id="SSF110849">
    <property type="entry name" value="ParB/Sulfiredoxin"/>
    <property type="match status" value="1"/>
</dbReference>
<dbReference type="Pfam" id="PF02195">
    <property type="entry name" value="ParB_N"/>
    <property type="match status" value="1"/>
</dbReference>
<evidence type="ECO:0000256" key="6">
    <source>
        <dbReference type="ARBA" id="ARBA00023002"/>
    </source>
</evidence>
<evidence type="ECO:0000313" key="11">
    <source>
        <dbReference type="EMBL" id="CDZ96727.1"/>
    </source>
</evidence>
<evidence type="ECO:0000256" key="1">
    <source>
        <dbReference type="ARBA" id="ARBA00009609"/>
    </source>
</evidence>
<dbReference type="Gene3D" id="3.90.1530.10">
    <property type="entry name" value="Conserved hypothetical protein from pyrococcus furiosus pfu- 392566-001, ParB domain"/>
    <property type="match status" value="1"/>
</dbReference>
<evidence type="ECO:0000256" key="7">
    <source>
        <dbReference type="ARBA" id="ARBA00023157"/>
    </source>
</evidence>
<evidence type="ECO:0000256" key="4">
    <source>
        <dbReference type="ARBA" id="ARBA00022840"/>
    </source>
</evidence>
<evidence type="ECO:0000256" key="3">
    <source>
        <dbReference type="ARBA" id="ARBA00022741"/>
    </source>
</evidence>
<evidence type="ECO:0000256" key="8">
    <source>
        <dbReference type="ARBA" id="ARBA00047514"/>
    </source>
</evidence>
<accession>A0A0F7SID4</accession>
<evidence type="ECO:0000256" key="2">
    <source>
        <dbReference type="ARBA" id="ARBA00013055"/>
    </source>
</evidence>
<keyword evidence="7" id="KW-1015">Disulfide bond</keyword>